<evidence type="ECO:0000313" key="3">
    <source>
        <dbReference type="Proteomes" id="UP000199077"/>
    </source>
</evidence>
<evidence type="ECO:0000256" key="1">
    <source>
        <dbReference type="SAM" id="Phobius"/>
    </source>
</evidence>
<feature type="transmembrane region" description="Helical" evidence="1">
    <location>
        <begin position="119"/>
        <end position="139"/>
    </location>
</feature>
<keyword evidence="1" id="KW-0812">Transmembrane</keyword>
<keyword evidence="1" id="KW-0472">Membrane</keyword>
<dbReference type="Proteomes" id="UP000199077">
    <property type="component" value="Chromosome I"/>
</dbReference>
<feature type="transmembrane region" description="Helical" evidence="1">
    <location>
        <begin position="12"/>
        <end position="33"/>
    </location>
</feature>
<protein>
    <submittedName>
        <fullName evidence="2">ABC-2 type transport system permease protein</fullName>
    </submittedName>
</protein>
<feature type="transmembrane region" description="Helical" evidence="1">
    <location>
        <begin position="227"/>
        <end position="251"/>
    </location>
</feature>
<dbReference type="AlphaFoldDB" id="A0A1H0SHP8"/>
<accession>A0A1H0SHP8</accession>
<organism evidence="2 3">
    <name type="scientific">Pedococcus dokdonensis</name>
    <dbReference type="NCBI Taxonomy" id="443156"/>
    <lineage>
        <taxon>Bacteria</taxon>
        <taxon>Bacillati</taxon>
        <taxon>Actinomycetota</taxon>
        <taxon>Actinomycetes</taxon>
        <taxon>Micrococcales</taxon>
        <taxon>Intrasporangiaceae</taxon>
        <taxon>Pedococcus</taxon>
    </lineage>
</organism>
<name>A0A1H0SHP8_9MICO</name>
<gene>
    <name evidence="2" type="ORF">SAMN04489867_2360</name>
</gene>
<keyword evidence="1" id="KW-1133">Transmembrane helix</keyword>
<feature type="transmembrane region" description="Helical" evidence="1">
    <location>
        <begin position="185"/>
        <end position="207"/>
    </location>
</feature>
<proteinExistence type="predicted"/>
<dbReference type="STRING" id="443156.SAMN04489867_2360"/>
<keyword evidence="3" id="KW-1185">Reference proteome</keyword>
<reference evidence="3" key="1">
    <citation type="submission" date="2016-10" db="EMBL/GenBank/DDBJ databases">
        <authorList>
            <person name="Varghese N."/>
            <person name="Submissions S."/>
        </authorList>
    </citation>
    <scope>NUCLEOTIDE SEQUENCE [LARGE SCALE GENOMIC DNA]</scope>
    <source>
        <strain evidence="3">DSM 22329</strain>
    </source>
</reference>
<feature type="transmembrane region" description="Helical" evidence="1">
    <location>
        <begin position="70"/>
        <end position="92"/>
    </location>
</feature>
<evidence type="ECO:0000313" key="2">
    <source>
        <dbReference type="EMBL" id="SDP41059.1"/>
    </source>
</evidence>
<sequence>MRLDLRLRRRSLWACALGFGAYAVLIVLLYPSFRGDRSLDRLAEGNPTMAALFGLSGSLTSPAGWLNANLYANVVPLFALLLSIGYGAAAVAGQNEEEHLGLIAALPVSRTSLMLQKQAALAVVSIPVAGVTYVAVLAGRTVGLRLAVAPLTSASAGVVLLAYDFGVLALALGCLTGSRGLSLGVASALAAASYLMSSLAGVVDWLHDLRHLSPIYWSVGQDQIVKGLAPGSFAALVIAGVLLSSVAVWAFRRLDLR</sequence>
<feature type="transmembrane region" description="Helical" evidence="1">
    <location>
        <begin position="151"/>
        <end position="173"/>
    </location>
</feature>
<dbReference type="EMBL" id="LT629711">
    <property type="protein sequence ID" value="SDP41059.1"/>
    <property type="molecule type" value="Genomic_DNA"/>
</dbReference>